<name>A0ABY4I056_CHIFI</name>
<reference evidence="1 2" key="1">
    <citation type="submission" date="2022-04" db="EMBL/GenBank/DDBJ databases">
        <title>The arsenic-methylating capacity of Chitinophaga filiformis YT5 during chitin decomposition.</title>
        <authorList>
            <person name="Chen G."/>
            <person name="Liang Y."/>
        </authorList>
    </citation>
    <scope>NUCLEOTIDE SEQUENCE [LARGE SCALE GENOMIC DNA]</scope>
    <source>
        <strain evidence="1 2">YT5</strain>
    </source>
</reference>
<dbReference type="Proteomes" id="UP000830198">
    <property type="component" value="Chromosome"/>
</dbReference>
<evidence type="ECO:0000313" key="2">
    <source>
        <dbReference type="Proteomes" id="UP000830198"/>
    </source>
</evidence>
<proteinExistence type="predicted"/>
<dbReference type="EMBL" id="CP095855">
    <property type="protein sequence ID" value="UPK68071.1"/>
    <property type="molecule type" value="Genomic_DNA"/>
</dbReference>
<evidence type="ECO:0008006" key="3">
    <source>
        <dbReference type="Google" id="ProtNLM"/>
    </source>
</evidence>
<accession>A0ABY4I056</accession>
<protein>
    <recommendedName>
        <fullName evidence="3">AhpC/TSA family protein</fullName>
    </recommendedName>
</protein>
<evidence type="ECO:0000313" key="1">
    <source>
        <dbReference type="EMBL" id="UPK68071.1"/>
    </source>
</evidence>
<dbReference type="RefSeq" id="WP_247810412.1">
    <property type="nucleotide sequence ID" value="NZ_CP095855.1"/>
</dbReference>
<sequence length="175" mass="20064">MSNKLILLICILFASCIRQQDYEKKDPRKKSTEAIGDQHQQDSLFKNIATLLDGKIKPDEIGDSIAILIIPIDAACDACRDKAIDSVLEHRSKFKKGHFAIISANGLKTIKAYFTSRNMQDPTDDRIILDHQNVAFKEQLVYIRPTAYYCYDRKAYKRVTSNSITVKEDLQLFFE</sequence>
<keyword evidence="2" id="KW-1185">Reference proteome</keyword>
<organism evidence="1 2">
    <name type="scientific">Chitinophaga filiformis</name>
    <name type="common">Myxococcus filiformis</name>
    <name type="synonym">Flexibacter filiformis</name>
    <dbReference type="NCBI Taxonomy" id="104663"/>
    <lineage>
        <taxon>Bacteria</taxon>
        <taxon>Pseudomonadati</taxon>
        <taxon>Bacteroidota</taxon>
        <taxon>Chitinophagia</taxon>
        <taxon>Chitinophagales</taxon>
        <taxon>Chitinophagaceae</taxon>
        <taxon>Chitinophaga</taxon>
    </lineage>
</organism>
<dbReference type="PROSITE" id="PS51257">
    <property type="entry name" value="PROKAR_LIPOPROTEIN"/>
    <property type="match status" value="1"/>
</dbReference>
<gene>
    <name evidence="1" type="ORF">MYF79_24265</name>
</gene>